<organism evidence="13 14">
    <name type="scientific">Bathycoccus prasinos</name>
    <dbReference type="NCBI Taxonomy" id="41875"/>
    <lineage>
        <taxon>Eukaryota</taxon>
        <taxon>Viridiplantae</taxon>
        <taxon>Chlorophyta</taxon>
        <taxon>Mamiellophyceae</taxon>
        <taxon>Mamiellales</taxon>
        <taxon>Bathycoccaceae</taxon>
        <taxon>Bathycoccus</taxon>
    </lineage>
</organism>
<keyword evidence="6" id="KW-0963">Cytoplasm</keyword>
<dbReference type="GO" id="GO:0043998">
    <property type="term" value="F:histone H2A acetyltransferase activity"/>
    <property type="evidence" value="ECO:0007669"/>
    <property type="project" value="InterPro"/>
</dbReference>
<comment type="catalytic activity">
    <reaction evidence="11">
        <text>N-terminal L-seryl-[histone H4] + acetyl-CoA = N-terminal N(alpha)-acetyl-L-seryl-[histone H4] + CoA + H(+)</text>
        <dbReference type="Rhea" id="RHEA:50596"/>
        <dbReference type="Rhea" id="RHEA-COMP:12740"/>
        <dbReference type="Rhea" id="RHEA-COMP:12743"/>
        <dbReference type="ChEBI" id="CHEBI:15378"/>
        <dbReference type="ChEBI" id="CHEBI:57287"/>
        <dbReference type="ChEBI" id="CHEBI:57288"/>
        <dbReference type="ChEBI" id="CHEBI:64738"/>
        <dbReference type="ChEBI" id="CHEBI:83690"/>
        <dbReference type="EC" id="2.3.1.257"/>
    </reaction>
</comment>
<comment type="similarity">
    <text evidence="3">Belongs to the acetyltransferase family. NAA40 subfamily.</text>
</comment>
<evidence type="ECO:0000313" key="14">
    <source>
        <dbReference type="Proteomes" id="UP000198341"/>
    </source>
</evidence>
<dbReference type="GeneID" id="19015366"/>
<dbReference type="PANTHER" id="PTHR20531:SF1">
    <property type="entry name" value="N-ALPHA-ACETYLTRANSFERASE 40"/>
    <property type="match status" value="1"/>
</dbReference>
<gene>
    <name evidence="13" type="ORF">Bathy06g03850</name>
</gene>
<evidence type="ECO:0000256" key="4">
    <source>
        <dbReference type="ARBA" id="ARBA00012950"/>
    </source>
</evidence>
<dbReference type="GO" id="GO:1990189">
    <property type="term" value="F:protein N-terminal-serine acetyltransferase activity"/>
    <property type="evidence" value="ECO:0007669"/>
    <property type="project" value="UniProtKB-EC"/>
</dbReference>
<evidence type="ECO:0000256" key="8">
    <source>
        <dbReference type="ARBA" id="ARBA00023242"/>
    </source>
</evidence>
<dbReference type="EMBL" id="FO082273">
    <property type="protein sequence ID" value="CCO17348.1"/>
    <property type="molecule type" value="Genomic_DNA"/>
</dbReference>
<dbReference type="Gene3D" id="3.40.630.30">
    <property type="match status" value="1"/>
</dbReference>
<accession>K8F6Y5</accession>
<evidence type="ECO:0000256" key="10">
    <source>
        <dbReference type="ARBA" id="ARBA00047821"/>
    </source>
</evidence>
<dbReference type="Proteomes" id="UP000198341">
    <property type="component" value="Chromosome 6"/>
</dbReference>
<evidence type="ECO:0000256" key="7">
    <source>
        <dbReference type="ARBA" id="ARBA00022679"/>
    </source>
</evidence>
<dbReference type="KEGG" id="bpg:Bathy06g03850"/>
<dbReference type="STRING" id="41875.K8F6Y5"/>
<protein>
    <recommendedName>
        <fullName evidence="5">N-alpha-acetyltransferase 40</fullName>
        <ecNumber evidence="4">2.3.1.257</ecNumber>
    </recommendedName>
</protein>
<dbReference type="GO" id="GO:0005634">
    <property type="term" value="C:nucleus"/>
    <property type="evidence" value="ECO:0007669"/>
    <property type="project" value="UniProtKB-SubCell"/>
</dbReference>
<dbReference type="CDD" id="cd04301">
    <property type="entry name" value="NAT_SF"/>
    <property type="match status" value="1"/>
</dbReference>
<dbReference type="AlphaFoldDB" id="K8F6Y5"/>
<dbReference type="OrthoDB" id="495500at2759"/>
<keyword evidence="9" id="KW-0012">Acyltransferase</keyword>
<dbReference type="RefSeq" id="XP_007512748.1">
    <property type="nucleotide sequence ID" value="XM_007512686.1"/>
</dbReference>
<keyword evidence="14" id="KW-1185">Reference proteome</keyword>
<evidence type="ECO:0000256" key="5">
    <source>
        <dbReference type="ARBA" id="ARBA00015043"/>
    </source>
</evidence>
<feature type="domain" description="N-acetyltransferase" evidence="12">
    <location>
        <begin position="69"/>
        <end position="223"/>
    </location>
</feature>
<dbReference type="SUPFAM" id="SSF55729">
    <property type="entry name" value="Acyl-CoA N-acyltransferases (Nat)"/>
    <property type="match status" value="1"/>
</dbReference>
<dbReference type="PROSITE" id="PS51186">
    <property type="entry name" value="GNAT"/>
    <property type="match status" value="1"/>
</dbReference>
<dbReference type="Pfam" id="PF00583">
    <property type="entry name" value="Acetyltransf_1"/>
    <property type="match status" value="1"/>
</dbReference>
<sequence>MTSLSRGEDEEERKRRVANAVPKTWLEKTALSVSDDAFSKRLFVRCYASHLEIENNENVRDWMYALTETNMREMYEQTWGWNSLEKRRELSDQNAKFVLVFTREMKRGEEGKEAKVALNTTDEDEDEEKPVAFAHYRFEVDDDDVASVYIYELQVEQTMKRSGLGRVLMRACEKIGCALGLKHAALTVLKTNQAARSFYAKIGYEETDHAPVDAHYVIMRKRI</sequence>
<comment type="catalytic activity">
    <reaction evidence="10">
        <text>N-terminal L-seryl-[histone H2A] + acetyl-CoA = N-terminal N(alpha)-acetyl-L-seryl-[histone H2A] + CoA + H(+)</text>
        <dbReference type="Rhea" id="RHEA:50600"/>
        <dbReference type="Rhea" id="RHEA-COMP:12742"/>
        <dbReference type="Rhea" id="RHEA-COMP:12744"/>
        <dbReference type="ChEBI" id="CHEBI:15378"/>
        <dbReference type="ChEBI" id="CHEBI:57287"/>
        <dbReference type="ChEBI" id="CHEBI:57288"/>
        <dbReference type="ChEBI" id="CHEBI:64738"/>
        <dbReference type="ChEBI" id="CHEBI:83690"/>
        <dbReference type="EC" id="2.3.1.257"/>
    </reaction>
</comment>
<dbReference type="InterPro" id="IPR016181">
    <property type="entry name" value="Acyl_CoA_acyltransferase"/>
</dbReference>
<comment type="subcellular location">
    <subcellularLocation>
        <location evidence="2">Cytoplasm</location>
    </subcellularLocation>
    <subcellularLocation>
        <location evidence="1">Nucleus</location>
    </subcellularLocation>
</comment>
<evidence type="ECO:0000256" key="11">
    <source>
        <dbReference type="ARBA" id="ARBA00049524"/>
    </source>
</evidence>
<evidence type="ECO:0000313" key="13">
    <source>
        <dbReference type="EMBL" id="CCO17348.1"/>
    </source>
</evidence>
<dbReference type="InterPro" id="IPR000182">
    <property type="entry name" value="GNAT_dom"/>
</dbReference>
<keyword evidence="7" id="KW-0808">Transferase</keyword>
<keyword evidence="8" id="KW-0539">Nucleus</keyword>
<evidence type="ECO:0000256" key="9">
    <source>
        <dbReference type="ARBA" id="ARBA00023315"/>
    </source>
</evidence>
<dbReference type="InterPro" id="IPR039949">
    <property type="entry name" value="NAA40"/>
</dbReference>
<evidence type="ECO:0000256" key="6">
    <source>
        <dbReference type="ARBA" id="ARBA00022490"/>
    </source>
</evidence>
<dbReference type="GO" id="GO:0005737">
    <property type="term" value="C:cytoplasm"/>
    <property type="evidence" value="ECO:0007669"/>
    <property type="project" value="UniProtKB-SubCell"/>
</dbReference>
<evidence type="ECO:0000256" key="3">
    <source>
        <dbReference type="ARBA" id="ARBA00008870"/>
    </source>
</evidence>
<evidence type="ECO:0000256" key="2">
    <source>
        <dbReference type="ARBA" id="ARBA00004496"/>
    </source>
</evidence>
<evidence type="ECO:0000256" key="1">
    <source>
        <dbReference type="ARBA" id="ARBA00004123"/>
    </source>
</evidence>
<proteinExistence type="inferred from homology"/>
<dbReference type="eggNOG" id="KOG2488">
    <property type="taxonomic scope" value="Eukaryota"/>
</dbReference>
<dbReference type="PANTHER" id="PTHR20531">
    <property type="entry name" value="N-ALPHA-ACETYLTRANSFERASE 40"/>
    <property type="match status" value="1"/>
</dbReference>
<reference evidence="13 14" key="1">
    <citation type="submission" date="2011-10" db="EMBL/GenBank/DDBJ databases">
        <authorList>
            <person name="Genoscope - CEA"/>
        </authorList>
    </citation>
    <scope>NUCLEOTIDE SEQUENCE [LARGE SCALE GENOMIC DNA]</scope>
    <source>
        <strain evidence="13 14">RCC 1105</strain>
    </source>
</reference>
<dbReference type="EC" id="2.3.1.257" evidence="4"/>
<evidence type="ECO:0000259" key="12">
    <source>
        <dbReference type="PROSITE" id="PS51186"/>
    </source>
</evidence>
<name>K8F6Y5_9CHLO</name>
<dbReference type="GO" id="GO:0010485">
    <property type="term" value="F:histone H4 acetyltransferase activity"/>
    <property type="evidence" value="ECO:0007669"/>
    <property type="project" value="InterPro"/>
</dbReference>